<organism evidence="2 3">
    <name type="scientific">Actinomadura viridis</name>
    <dbReference type="NCBI Taxonomy" id="58110"/>
    <lineage>
        <taxon>Bacteria</taxon>
        <taxon>Bacillati</taxon>
        <taxon>Actinomycetota</taxon>
        <taxon>Actinomycetes</taxon>
        <taxon>Streptosporangiales</taxon>
        <taxon>Thermomonosporaceae</taxon>
        <taxon>Actinomadura</taxon>
    </lineage>
</organism>
<dbReference type="RefSeq" id="WP_197012168.1">
    <property type="nucleotide sequence ID" value="NZ_BAABES010000004.1"/>
</dbReference>
<dbReference type="EMBL" id="JADOUA010000001">
    <property type="protein sequence ID" value="MBG6089574.1"/>
    <property type="molecule type" value="Genomic_DNA"/>
</dbReference>
<comment type="caution">
    <text evidence="2">The sequence shown here is derived from an EMBL/GenBank/DDBJ whole genome shotgun (WGS) entry which is preliminary data.</text>
</comment>
<dbReference type="Proteomes" id="UP000614047">
    <property type="component" value="Unassembled WGS sequence"/>
</dbReference>
<accession>A0A931DIX8</accession>
<feature type="region of interest" description="Disordered" evidence="1">
    <location>
        <begin position="99"/>
        <end position="137"/>
    </location>
</feature>
<feature type="compositionally biased region" description="Basic residues" evidence="1">
    <location>
        <begin position="115"/>
        <end position="124"/>
    </location>
</feature>
<evidence type="ECO:0000313" key="2">
    <source>
        <dbReference type="EMBL" id="MBG6089574.1"/>
    </source>
</evidence>
<proteinExistence type="predicted"/>
<feature type="region of interest" description="Disordered" evidence="1">
    <location>
        <begin position="52"/>
        <end position="73"/>
    </location>
</feature>
<name>A0A931DIX8_9ACTN</name>
<dbReference type="AlphaFoldDB" id="A0A931DIX8"/>
<feature type="compositionally biased region" description="Low complexity" evidence="1">
    <location>
        <begin position="125"/>
        <end position="137"/>
    </location>
</feature>
<feature type="compositionally biased region" description="Basic residues" evidence="1">
    <location>
        <begin position="99"/>
        <end position="108"/>
    </location>
</feature>
<evidence type="ECO:0000313" key="3">
    <source>
        <dbReference type="Proteomes" id="UP000614047"/>
    </source>
</evidence>
<keyword evidence="3" id="KW-1185">Reference proteome</keyword>
<evidence type="ECO:0000256" key="1">
    <source>
        <dbReference type="SAM" id="MobiDB-lite"/>
    </source>
</evidence>
<reference evidence="2" key="1">
    <citation type="submission" date="2020-11" db="EMBL/GenBank/DDBJ databases">
        <title>Sequencing the genomes of 1000 actinobacteria strains.</title>
        <authorList>
            <person name="Klenk H.-P."/>
        </authorList>
    </citation>
    <scope>NUCLEOTIDE SEQUENCE</scope>
    <source>
        <strain evidence="2">DSM 43175</strain>
    </source>
</reference>
<sequence length="159" mass="18405">MRGDVGAVVAAAGLGHRGGRGHHRQHRLPGLHRPELDRLQQQLDELLHRPVPLDQLSPPRRSRVIIGGGHERRDHLDRRRQLLARHHPLDLVPHLRQRHQPVRGRLRRAHQDLHRRGHMPRRRPQLGQGPQLLGFPGPFRLGQQVRGDQQVQHVQRVVD</sequence>
<protein>
    <submittedName>
        <fullName evidence="2">Diadenosine tetraphosphatase ApaH/serine/threonine PP2A family protein phosphatase</fullName>
    </submittedName>
</protein>
<gene>
    <name evidence="2" type="ORF">IW256_003687</name>
</gene>